<dbReference type="InterPro" id="IPR036396">
    <property type="entry name" value="Cyt_P450_sf"/>
</dbReference>
<dbReference type="PRINTS" id="PR00465">
    <property type="entry name" value="EP450IV"/>
</dbReference>
<dbReference type="PANTHER" id="PTHR24305:SF166">
    <property type="entry name" value="CYTOCHROME P450 12A4, MITOCHONDRIAL-RELATED"/>
    <property type="match status" value="1"/>
</dbReference>
<evidence type="ECO:0000256" key="5">
    <source>
        <dbReference type="PIRSR" id="PIRSR602403-1"/>
    </source>
</evidence>
<dbReference type="GO" id="GO:0020037">
    <property type="term" value="F:heme binding"/>
    <property type="evidence" value="ECO:0007669"/>
    <property type="project" value="InterPro"/>
</dbReference>
<comment type="similarity">
    <text evidence="2">Belongs to the cytochrome P450 family.</text>
</comment>
<accession>A0AAN6FKW7</accession>
<sequence length="534" mass="58422">MSTPKGDAFMTTLAVVPPALAITGFLLRWNIVLNSPLAIQTPCILLYTYTLYRTVLPYFTSPLRRLPSPKGATFLMGHAIESLAAVPPGAAQLKWSKEVPNDGVFVFQGFFHAYQNVMVTSPEAIMDVVNTHAADWEKPADGRAFLRRILGDGLVVVEGNEHREQRKNVTPAFSGRVIKDLVPLFWSKGLSLVEAAKREASANEGVIEMNALASRATLDIIGSAGLGKDFSTLEDADHEIAQLYSSIMDPKKGSLVLLFIFHQLLPTWLAPRLPIEANRRLDRAVAGIRRITKDLLAEKSQSVKERSVEQRDIIATLMRSGKFTDDALVDQLLTFLAAGHETTAAAMGWAAYLVAKHAGVQERLRSECQEVCGRLDPEEISAELIDSMPYLDAVCNEVLRLYPPVPGTARHCIRETHIAGHVIPKGTFVVISPWAINRSTSLWGADAEEFRPDRWLGAEGKDGHATSPYAFTTFLHGPRSCIGSAFARYELKCLLATLLMHTALCLKKPDEVPVPAGAITIKPGSGLELILTGV</sequence>
<dbReference type="EMBL" id="JASUXU010000036">
    <property type="protein sequence ID" value="KAK0318502.1"/>
    <property type="molecule type" value="Genomic_DNA"/>
</dbReference>
<keyword evidence="4 5" id="KW-0408">Iron</keyword>
<dbReference type="InterPro" id="IPR002403">
    <property type="entry name" value="Cyt_P450_E_grp-IV"/>
</dbReference>
<dbReference type="Gene3D" id="1.10.630.10">
    <property type="entry name" value="Cytochrome P450"/>
    <property type="match status" value="1"/>
</dbReference>
<keyword evidence="5" id="KW-0349">Heme</keyword>
<reference evidence="6" key="1">
    <citation type="submission" date="2021-12" db="EMBL/GenBank/DDBJ databases">
        <title>Black yeast isolated from Biological Soil Crust.</title>
        <authorList>
            <person name="Kurbessoian T."/>
        </authorList>
    </citation>
    <scope>NUCLEOTIDE SEQUENCE</scope>
    <source>
        <strain evidence="6">CCFEE 5208</strain>
    </source>
</reference>
<dbReference type="PRINTS" id="PR00385">
    <property type="entry name" value="P450"/>
</dbReference>
<dbReference type="SUPFAM" id="SSF48264">
    <property type="entry name" value="Cytochrome P450"/>
    <property type="match status" value="1"/>
</dbReference>
<keyword evidence="3 5" id="KW-0479">Metal-binding</keyword>
<name>A0AAN6FKW7_9PEZI</name>
<evidence type="ECO:0000313" key="6">
    <source>
        <dbReference type="EMBL" id="KAK0318502.1"/>
    </source>
</evidence>
<dbReference type="InterPro" id="IPR050121">
    <property type="entry name" value="Cytochrome_P450_monoxygenase"/>
</dbReference>
<feature type="binding site" description="axial binding residue" evidence="5">
    <location>
        <position position="481"/>
    </location>
    <ligand>
        <name>heme</name>
        <dbReference type="ChEBI" id="CHEBI:30413"/>
    </ligand>
    <ligandPart>
        <name>Fe</name>
        <dbReference type="ChEBI" id="CHEBI:18248"/>
    </ligandPart>
</feature>
<comment type="caution">
    <text evidence="6">The sequence shown here is derived from an EMBL/GenBank/DDBJ whole genome shotgun (WGS) entry which is preliminary data.</text>
</comment>
<dbReference type="GO" id="GO:0004497">
    <property type="term" value="F:monooxygenase activity"/>
    <property type="evidence" value="ECO:0007669"/>
    <property type="project" value="InterPro"/>
</dbReference>
<dbReference type="Proteomes" id="UP001168146">
    <property type="component" value="Unassembled WGS sequence"/>
</dbReference>
<dbReference type="GO" id="GO:0016705">
    <property type="term" value="F:oxidoreductase activity, acting on paired donors, with incorporation or reduction of molecular oxygen"/>
    <property type="evidence" value="ECO:0007669"/>
    <property type="project" value="InterPro"/>
</dbReference>
<dbReference type="PANTHER" id="PTHR24305">
    <property type="entry name" value="CYTOCHROME P450"/>
    <property type="match status" value="1"/>
</dbReference>
<dbReference type="GO" id="GO:0005506">
    <property type="term" value="F:iron ion binding"/>
    <property type="evidence" value="ECO:0007669"/>
    <property type="project" value="InterPro"/>
</dbReference>
<organism evidence="6 7">
    <name type="scientific">Friedmanniomyces endolithicus</name>
    <dbReference type="NCBI Taxonomy" id="329885"/>
    <lineage>
        <taxon>Eukaryota</taxon>
        <taxon>Fungi</taxon>
        <taxon>Dikarya</taxon>
        <taxon>Ascomycota</taxon>
        <taxon>Pezizomycotina</taxon>
        <taxon>Dothideomycetes</taxon>
        <taxon>Dothideomycetidae</taxon>
        <taxon>Mycosphaerellales</taxon>
        <taxon>Teratosphaeriaceae</taxon>
        <taxon>Friedmanniomyces</taxon>
    </lineage>
</organism>
<evidence type="ECO:0000256" key="2">
    <source>
        <dbReference type="ARBA" id="ARBA00010617"/>
    </source>
</evidence>
<evidence type="ECO:0000256" key="3">
    <source>
        <dbReference type="ARBA" id="ARBA00022723"/>
    </source>
</evidence>
<dbReference type="AlphaFoldDB" id="A0AAN6FKW7"/>
<evidence type="ECO:0000313" key="7">
    <source>
        <dbReference type="Proteomes" id="UP001168146"/>
    </source>
</evidence>
<gene>
    <name evidence="6" type="ORF">LTR82_010564</name>
</gene>
<dbReference type="InterPro" id="IPR001128">
    <property type="entry name" value="Cyt_P450"/>
</dbReference>
<evidence type="ECO:0000256" key="4">
    <source>
        <dbReference type="ARBA" id="ARBA00023004"/>
    </source>
</evidence>
<dbReference type="Pfam" id="PF00067">
    <property type="entry name" value="p450"/>
    <property type="match status" value="1"/>
</dbReference>
<dbReference type="CDD" id="cd11069">
    <property type="entry name" value="CYP_FUM15-like"/>
    <property type="match status" value="1"/>
</dbReference>
<evidence type="ECO:0000256" key="1">
    <source>
        <dbReference type="ARBA" id="ARBA00001971"/>
    </source>
</evidence>
<evidence type="ECO:0008006" key="8">
    <source>
        <dbReference type="Google" id="ProtNLM"/>
    </source>
</evidence>
<protein>
    <recommendedName>
        <fullName evidence="8">Cytochrome P450 monooxygenase FUM15</fullName>
    </recommendedName>
</protein>
<proteinExistence type="inferred from homology"/>
<comment type="cofactor">
    <cofactor evidence="1 5">
        <name>heme</name>
        <dbReference type="ChEBI" id="CHEBI:30413"/>
    </cofactor>
</comment>